<gene>
    <name evidence="1" type="ORF">psyc5s11_22220</name>
</gene>
<dbReference type="Gene3D" id="3.30.2310.20">
    <property type="entry name" value="RelE-like"/>
    <property type="match status" value="1"/>
</dbReference>
<protein>
    <submittedName>
        <fullName evidence="1">Uncharacterized protein</fullName>
    </submittedName>
</protein>
<proteinExistence type="predicted"/>
<evidence type="ECO:0000313" key="1">
    <source>
        <dbReference type="EMBL" id="BCZ46155.1"/>
    </source>
</evidence>
<dbReference type="Proteomes" id="UP000824633">
    <property type="component" value="Chromosome"/>
</dbReference>
<name>A0ABM7T5D1_9CLOT</name>
<keyword evidence="2" id="KW-1185">Reference proteome</keyword>
<dbReference type="EMBL" id="AP024849">
    <property type="protein sequence ID" value="BCZ46155.1"/>
    <property type="molecule type" value="Genomic_DNA"/>
</dbReference>
<organism evidence="1 2">
    <name type="scientific">Clostridium gelidum</name>
    <dbReference type="NCBI Taxonomy" id="704125"/>
    <lineage>
        <taxon>Bacteria</taxon>
        <taxon>Bacillati</taxon>
        <taxon>Bacillota</taxon>
        <taxon>Clostridia</taxon>
        <taxon>Eubacteriales</taxon>
        <taxon>Clostridiaceae</taxon>
        <taxon>Clostridium</taxon>
    </lineage>
</organism>
<accession>A0ABM7T5D1</accession>
<reference evidence="2" key="1">
    <citation type="submission" date="2021-07" db="EMBL/GenBank/DDBJ databases">
        <title>Complete genome sequencing of a Clostridium isolate.</title>
        <authorList>
            <person name="Ueki A."/>
            <person name="Tonouchi A."/>
        </authorList>
    </citation>
    <scope>NUCLEOTIDE SEQUENCE [LARGE SCALE GENOMIC DNA]</scope>
    <source>
        <strain evidence="2">C5S11</strain>
    </source>
</reference>
<sequence>MCLKSIDLASKNYGSDIARKIIQRLYEIQAANSLNDLNRLPPTRCHRLKGNKKFTSQNMISKLSIINFAKSIGIHPCMIVGRLQHDEYIGYNQYTELIPKIS</sequence>
<dbReference type="InterPro" id="IPR035093">
    <property type="entry name" value="RelE/ParE_toxin_dom_sf"/>
</dbReference>
<evidence type="ECO:0000313" key="2">
    <source>
        <dbReference type="Proteomes" id="UP000824633"/>
    </source>
</evidence>